<evidence type="ECO:0000256" key="1">
    <source>
        <dbReference type="ARBA" id="ARBA00009477"/>
    </source>
</evidence>
<feature type="signal peptide" evidence="3">
    <location>
        <begin position="1"/>
        <end position="21"/>
    </location>
</feature>
<keyword evidence="6" id="KW-1185">Reference proteome</keyword>
<dbReference type="RefSeq" id="WP_152101236.1">
    <property type="nucleotide sequence ID" value="NZ_AP021861.1"/>
</dbReference>
<comment type="similarity">
    <text evidence="1">Belongs to the membrane fusion protein (MFP) (TC 8.A.1) family.</text>
</comment>
<dbReference type="NCBIfam" id="TIGR01730">
    <property type="entry name" value="RND_mfp"/>
    <property type="match status" value="1"/>
</dbReference>
<name>A0A5K7XMR7_9BACT</name>
<keyword evidence="3" id="KW-0732">Signal</keyword>
<dbReference type="PANTHER" id="PTHR30469">
    <property type="entry name" value="MULTIDRUG RESISTANCE PROTEIN MDTA"/>
    <property type="match status" value="1"/>
</dbReference>
<dbReference type="KEGG" id="lpav:PLANPX_5585"/>
<dbReference type="EMBL" id="AP021861">
    <property type="protein sequence ID" value="BBO35973.1"/>
    <property type="molecule type" value="Genomic_DNA"/>
</dbReference>
<keyword evidence="2" id="KW-0175">Coiled coil</keyword>
<organism evidence="5 6">
    <name type="scientific">Lacipirellula parvula</name>
    <dbReference type="NCBI Taxonomy" id="2650471"/>
    <lineage>
        <taxon>Bacteria</taxon>
        <taxon>Pseudomonadati</taxon>
        <taxon>Planctomycetota</taxon>
        <taxon>Planctomycetia</taxon>
        <taxon>Pirellulales</taxon>
        <taxon>Lacipirellulaceae</taxon>
        <taxon>Lacipirellula</taxon>
    </lineage>
</organism>
<proteinExistence type="inferred from homology"/>
<dbReference type="AlphaFoldDB" id="A0A5K7XMR7"/>
<dbReference type="Proteomes" id="UP000326837">
    <property type="component" value="Chromosome"/>
</dbReference>
<protein>
    <recommendedName>
        <fullName evidence="4">CusB-like beta-barrel domain-containing protein</fullName>
    </recommendedName>
</protein>
<dbReference type="GO" id="GO:1990281">
    <property type="term" value="C:efflux pump complex"/>
    <property type="evidence" value="ECO:0007669"/>
    <property type="project" value="TreeGrafter"/>
</dbReference>
<feature type="coiled-coil region" evidence="2">
    <location>
        <begin position="64"/>
        <end position="94"/>
    </location>
</feature>
<dbReference type="InterPro" id="IPR058792">
    <property type="entry name" value="Beta-barrel_RND_2"/>
</dbReference>
<sequence>MKLRFHITMVAVLLCGTLAGAAETTIDSVVLRPMVEAEVPARQTGVLATIAVEEGAAVAAGELLASLDDRAAKLAVAKAELERSQVQAKAASELRIEYADKALEVARAEMKRSSESNEKFARSISQSQLDVERLTAEKLELERRQAEHELEIDRYELKLKENGVESARLDLELHAVKAPFAGVVALVRGRAGEWVEPGAPVVRLVAVDRLRAEGFAPAEIAATTPVGSKVKFAIGAEGDAFPAGGHVEGTLRFISPEIDPITGQVRVWAEIDNSAGKLRPGQQGKLSLPTEIVAPTN</sequence>
<evidence type="ECO:0000259" key="4">
    <source>
        <dbReference type="Pfam" id="PF25954"/>
    </source>
</evidence>
<evidence type="ECO:0000256" key="2">
    <source>
        <dbReference type="SAM" id="Coils"/>
    </source>
</evidence>
<dbReference type="Gene3D" id="2.40.30.170">
    <property type="match status" value="1"/>
</dbReference>
<dbReference type="SUPFAM" id="SSF111369">
    <property type="entry name" value="HlyD-like secretion proteins"/>
    <property type="match status" value="2"/>
</dbReference>
<gene>
    <name evidence="5" type="ORF">PLANPX_5585</name>
</gene>
<dbReference type="Gene3D" id="2.40.50.100">
    <property type="match status" value="2"/>
</dbReference>
<feature type="coiled-coil region" evidence="2">
    <location>
        <begin position="124"/>
        <end position="158"/>
    </location>
</feature>
<evidence type="ECO:0000313" key="5">
    <source>
        <dbReference type="EMBL" id="BBO35973.1"/>
    </source>
</evidence>
<reference evidence="6" key="1">
    <citation type="submission" date="2019-10" db="EMBL/GenBank/DDBJ databases">
        <title>Lacipirellula parvula gen. nov., sp. nov., representing a lineage of planctomycetes widespread in freshwater anoxic habitats, and description of the family Lacipirellulaceae.</title>
        <authorList>
            <person name="Dedysh S.N."/>
            <person name="Kulichevskaya I.S."/>
            <person name="Beletsky A.V."/>
            <person name="Rakitin A.L."/>
            <person name="Mardanov A.V."/>
            <person name="Ivanova A.A."/>
            <person name="Saltykova V.X."/>
            <person name="Rijpstra W.I.C."/>
            <person name="Sinninghe Damste J.S."/>
            <person name="Ravin N.V."/>
        </authorList>
    </citation>
    <scope>NUCLEOTIDE SEQUENCE [LARGE SCALE GENOMIC DNA]</scope>
    <source>
        <strain evidence="6">PX69</strain>
    </source>
</reference>
<evidence type="ECO:0000256" key="3">
    <source>
        <dbReference type="SAM" id="SignalP"/>
    </source>
</evidence>
<feature type="chain" id="PRO_5024834472" description="CusB-like beta-barrel domain-containing protein" evidence="3">
    <location>
        <begin position="22"/>
        <end position="297"/>
    </location>
</feature>
<evidence type="ECO:0000313" key="6">
    <source>
        <dbReference type="Proteomes" id="UP000326837"/>
    </source>
</evidence>
<accession>A0A5K7XMR7</accession>
<dbReference type="Pfam" id="PF25954">
    <property type="entry name" value="Beta-barrel_RND_2"/>
    <property type="match status" value="1"/>
</dbReference>
<feature type="domain" description="CusB-like beta-barrel" evidence="4">
    <location>
        <begin position="236"/>
        <end position="288"/>
    </location>
</feature>
<dbReference type="GO" id="GO:0015562">
    <property type="term" value="F:efflux transmembrane transporter activity"/>
    <property type="evidence" value="ECO:0007669"/>
    <property type="project" value="TreeGrafter"/>
</dbReference>
<dbReference type="InterPro" id="IPR006143">
    <property type="entry name" value="RND_pump_MFP"/>
</dbReference>